<comment type="caution">
    <text evidence="2">The sequence shown here is derived from an EMBL/GenBank/DDBJ whole genome shotgun (WGS) entry which is preliminary data.</text>
</comment>
<gene>
    <name evidence="2" type="ORF">NPIL_630571</name>
</gene>
<reference evidence="2" key="1">
    <citation type="submission" date="2020-08" db="EMBL/GenBank/DDBJ databases">
        <title>Multicomponent nature underlies the extraordinary mechanical properties of spider dragline silk.</title>
        <authorList>
            <person name="Kono N."/>
            <person name="Nakamura H."/>
            <person name="Mori M."/>
            <person name="Yoshida Y."/>
            <person name="Ohtoshi R."/>
            <person name="Malay A.D."/>
            <person name="Moran D.A.P."/>
            <person name="Tomita M."/>
            <person name="Numata K."/>
            <person name="Arakawa K."/>
        </authorList>
    </citation>
    <scope>NUCLEOTIDE SEQUENCE</scope>
</reference>
<evidence type="ECO:0000256" key="1">
    <source>
        <dbReference type="SAM" id="MobiDB-lite"/>
    </source>
</evidence>
<evidence type="ECO:0000313" key="3">
    <source>
        <dbReference type="Proteomes" id="UP000887013"/>
    </source>
</evidence>
<feature type="region of interest" description="Disordered" evidence="1">
    <location>
        <begin position="37"/>
        <end position="67"/>
    </location>
</feature>
<dbReference type="Proteomes" id="UP000887013">
    <property type="component" value="Unassembled WGS sequence"/>
</dbReference>
<keyword evidence="3" id="KW-1185">Reference proteome</keyword>
<feature type="compositionally biased region" description="Polar residues" evidence="1">
    <location>
        <begin position="56"/>
        <end position="67"/>
    </location>
</feature>
<proteinExistence type="predicted"/>
<evidence type="ECO:0000313" key="2">
    <source>
        <dbReference type="EMBL" id="GFU21682.1"/>
    </source>
</evidence>
<protein>
    <submittedName>
        <fullName evidence="2">Uncharacterized protein</fullName>
    </submittedName>
</protein>
<name>A0A8X6UHT5_NEPPI</name>
<dbReference type="AlphaFoldDB" id="A0A8X6UHT5"/>
<organism evidence="2 3">
    <name type="scientific">Nephila pilipes</name>
    <name type="common">Giant wood spider</name>
    <name type="synonym">Nephila maculata</name>
    <dbReference type="NCBI Taxonomy" id="299642"/>
    <lineage>
        <taxon>Eukaryota</taxon>
        <taxon>Metazoa</taxon>
        <taxon>Ecdysozoa</taxon>
        <taxon>Arthropoda</taxon>
        <taxon>Chelicerata</taxon>
        <taxon>Arachnida</taxon>
        <taxon>Araneae</taxon>
        <taxon>Araneomorphae</taxon>
        <taxon>Entelegynae</taxon>
        <taxon>Araneoidea</taxon>
        <taxon>Nephilidae</taxon>
        <taxon>Nephila</taxon>
    </lineage>
</organism>
<dbReference type="EMBL" id="BMAW01031551">
    <property type="protein sequence ID" value="GFU21682.1"/>
    <property type="molecule type" value="Genomic_DNA"/>
</dbReference>
<accession>A0A8X6UHT5</accession>
<sequence length="99" mass="10920">MCDFVFSYLNIANLISDMLRTRGLTIEKSMSRFESLSSDCRDTPVENSSDEEMSIDDSTVAASSGSQNAKNIDQNLEDLNVPNAQKGKIVAAIIPIFFH</sequence>